<evidence type="ECO:0000256" key="1">
    <source>
        <dbReference type="ARBA" id="ARBA00012160"/>
    </source>
</evidence>
<keyword evidence="8" id="KW-1185">Reference proteome</keyword>
<dbReference type="EC" id="2.1.1.348" evidence="1"/>
<dbReference type="PROSITE" id="PS51143">
    <property type="entry name" value="MT_A70"/>
    <property type="match status" value="1"/>
</dbReference>
<dbReference type="Pfam" id="PF05063">
    <property type="entry name" value="MT-A70"/>
    <property type="match status" value="1"/>
</dbReference>
<organism evidence="7 8">
    <name type="scientific">Oxytricha trifallax</name>
    <dbReference type="NCBI Taxonomy" id="1172189"/>
    <lineage>
        <taxon>Eukaryota</taxon>
        <taxon>Sar</taxon>
        <taxon>Alveolata</taxon>
        <taxon>Ciliophora</taxon>
        <taxon>Intramacronucleata</taxon>
        <taxon>Spirotrichea</taxon>
        <taxon>Stichotrichia</taxon>
        <taxon>Sporadotrichida</taxon>
        <taxon>Oxytrichidae</taxon>
        <taxon>Oxytrichinae</taxon>
        <taxon>Oxytricha</taxon>
    </lineage>
</organism>
<comment type="catalytic activity">
    <reaction evidence="5">
        <text>an adenosine in mRNA + S-adenosyl-L-methionine = an N(6)-methyladenosine in mRNA + S-adenosyl-L-homocysteine + H(+)</text>
        <dbReference type="Rhea" id="RHEA:55584"/>
        <dbReference type="Rhea" id="RHEA-COMP:12414"/>
        <dbReference type="Rhea" id="RHEA-COMP:12417"/>
        <dbReference type="ChEBI" id="CHEBI:15378"/>
        <dbReference type="ChEBI" id="CHEBI:57856"/>
        <dbReference type="ChEBI" id="CHEBI:59789"/>
        <dbReference type="ChEBI" id="CHEBI:74411"/>
        <dbReference type="ChEBI" id="CHEBI:74449"/>
        <dbReference type="EC" id="2.1.1.348"/>
    </reaction>
</comment>
<gene>
    <name evidence="7" type="ORF">OXYTRIMIC_108</name>
</gene>
<keyword evidence="2" id="KW-0489">Methyltransferase</keyword>
<evidence type="ECO:0000256" key="5">
    <source>
        <dbReference type="ARBA" id="ARBA00048957"/>
    </source>
</evidence>
<name>A0A073HZ27_9SPIT</name>
<reference evidence="8" key="1">
    <citation type="journal article" date="2014" name="Cell">
        <title>The Architecture of a Scrambled Genome Reveals Massive Levels of Genomic Rearrangement during Development.</title>
        <authorList>
            <person name="Chen X."/>
            <person name="Bracht J.R."/>
            <person name="Goldman A.D."/>
            <person name="Dolzhenko E."/>
            <person name="Clay D.M."/>
            <person name="Swart E.C."/>
            <person name="Perlman D.H."/>
            <person name="Doak T.G."/>
            <person name="Stuart A."/>
            <person name="Amemiya C.T."/>
            <person name="Sebra R.P."/>
            <person name="Landweber L.F."/>
        </authorList>
    </citation>
    <scope>NUCLEOTIDE SEQUENCE [LARGE SCALE GENOMIC DNA]</scope>
    <source>
        <strain evidence="8">JRB310</strain>
    </source>
</reference>
<accession>A0A073HZ27</accession>
<dbReference type="PANTHER" id="PTHR12829:SF7">
    <property type="entry name" value="N6-ADENOSINE-METHYLTRANSFERASE CATALYTIC SUBUNIT"/>
    <property type="match status" value="1"/>
</dbReference>
<sequence>MDSLSIVEKEVLINDLMKYALYEQMEEKEYICPYCNTAYATSQIRANHWNKSKRCRLYHKVQRVEDLLQNLICLGCGVTYETFYNCQRHMNECNRVDKASLPKKQIIYDEKVLDKWNYGEMKFQKKLLDPKQSELQLPEFIYELKNGYISAKWLSYFKQQFSNGLPIKLRSVVRNDFLWDNLKITMLKLIGSLFKIVVQDNPWKGQRELPYQYISIKSLRQIPLKQIQTEGIIFYWTLFNTQKDGTQILKEQGYKVLKTIEWIKLTNKRNLINSKSPQYSKEFCVIGIKGSLYASIIDSIPNEIKSERREHSEKPQEFWDIINGLFGEEYRLEIFTRKHSNKMHTVNIGNEIQWEQELRIAKKV</sequence>
<dbReference type="GO" id="GO:0032259">
    <property type="term" value="P:methylation"/>
    <property type="evidence" value="ECO:0007669"/>
    <property type="project" value="UniProtKB-KW"/>
</dbReference>
<dbReference type="InterPro" id="IPR029063">
    <property type="entry name" value="SAM-dependent_MTases_sf"/>
</dbReference>
<evidence type="ECO:0000256" key="4">
    <source>
        <dbReference type="ARBA" id="ARBA00022691"/>
    </source>
</evidence>
<evidence type="ECO:0000313" key="7">
    <source>
        <dbReference type="EMBL" id="KEJ82694.1"/>
    </source>
</evidence>
<evidence type="ECO:0000256" key="3">
    <source>
        <dbReference type="ARBA" id="ARBA00022679"/>
    </source>
</evidence>
<dbReference type="SUPFAM" id="SSF53335">
    <property type="entry name" value="S-adenosyl-L-methionine-dependent methyltransferases"/>
    <property type="match status" value="1"/>
</dbReference>
<dbReference type="PANTHER" id="PTHR12829">
    <property type="entry name" value="N6-ADENOSINE-METHYLTRANSFERASE"/>
    <property type="match status" value="1"/>
</dbReference>
<dbReference type="EMBL" id="ARYC01006551">
    <property type="protein sequence ID" value="KEJ82694.1"/>
    <property type="molecule type" value="Genomic_DNA"/>
</dbReference>
<dbReference type="Proteomes" id="UP000053232">
    <property type="component" value="Unassembled WGS sequence"/>
</dbReference>
<dbReference type="GO" id="GO:0005634">
    <property type="term" value="C:nucleus"/>
    <property type="evidence" value="ECO:0007669"/>
    <property type="project" value="TreeGrafter"/>
</dbReference>
<proteinExistence type="inferred from homology"/>
<evidence type="ECO:0000313" key="8">
    <source>
        <dbReference type="Proteomes" id="UP000053232"/>
    </source>
</evidence>
<evidence type="ECO:0000256" key="6">
    <source>
        <dbReference type="PROSITE-ProRule" id="PRU00489"/>
    </source>
</evidence>
<dbReference type="AlphaFoldDB" id="A0A073HZ27"/>
<keyword evidence="4" id="KW-0949">S-adenosyl-L-methionine</keyword>
<keyword evidence="3" id="KW-0808">Transferase</keyword>
<comment type="caution">
    <text evidence="7">The sequence shown here is derived from an EMBL/GenBank/DDBJ whole genome shotgun (WGS) entry which is preliminary data.</text>
</comment>
<comment type="similarity">
    <text evidence="6">Belongs to the MT-A70-like family.</text>
</comment>
<dbReference type="InterPro" id="IPR007757">
    <property type="entry name" value="MT-A70-like"/>
</dbReference>
<protein>
    <recommendedName>
        <fullName evidence="1">mRNA m(6)A methyltransferase</fullName>
        <ecNumber evidence="1">2.1.1.348</ecNumber>
    </recommendedName>
</protein>
<dbReference type="GO" id="GO:0036396">
    <property type="term" value="C:RNA N6-methyladenosine methyltransferase complex"/>
    <property type="evidence" value="ECO:0007669"/>
    <property type="project" value="TreeGrafter"/>
</dbReference>
<dbReference type="GO" id="GO:0001734">
    <property type="term" value="F:mRNA m(6)A methyltransferase activity"/>
    <property type="evidence" value="ECO:0007669"/>
    <property type="project" value="UniProtKB-EC"/>
</dbReference>
<evidence type="ECO:0000256" key="2">
    <source>
        <dbReference type="ARBA" id="ARBA00022603"/>
    </source>
</evidence>